<evidence type="ECO:0000256" key="2">
    <source>
        <dbReference type="SAM" id="SignalP"/>
    </source>
</evidence>
<proteinExistence type="predicted"/>
<feature type="chain" id="PRO_5030559850" evidence="2">
    <location>
        <begin position="23"/>
        <end position="135"/>
    </location>
</feature>
<name>A0A7X3MTV3_9HYPH</name>
<feature type="signal peptide" evidence="2">
    <location>
        <begin position="1"/>
        <end position="22"/>
    </location>
</feature>
<dbReference type="RefSeq" id="WP_160885821.1">
    <property type="nucleotide sequence ID" value="NZ_WURB01000013.1"/>
</dbReference>
<feature type="compositionally biased region" description="Polar residues" evidence="1">
    <location>
        <begin position="57"/>
        <end position="76"/>
    </location>
</feature>
<dbReference type="AlphaFoldDB" id="A0A7X3MTV3"/>
<evidence type="ECO:0000313" key="4">
    <source>
        <dbReference type="Proteomes" id="UP000436483"/>
    </source>
</evidence>
<gene>
    <name evidence="3" type="ORF">GR328_17045</name>
</gene>
<dbReference type="EMBL" id="WURB01000013">
    <property type="protein sequence ID" value="MXQ13139.1"/>
    <property type="molecule type" value="Genomic_DNA"/>
</dbReference>
<evidence type="ECO:0000256" key="1">
    <source>
        <dbReference type="SAM" id="MobiDB-lite"/>
    </source>
</evidence>
<feature type="region of interest" description="Disordered" evidence="1">
    <location>
        <begin position="110"/>
        <end position="135"/>
    </location>
</feature>
<keyword evidence="4" id="KW-1185">Reference proteome</keyword>
<dbReference type="OrthoDB" id="7998583at2"/>
<sequence length="135" mass="13447">MKKLGLSTVIASGLIVAGPVLASPCGDAIRALEPRVDEAVSKSAALSSGGQAVAASRESQAMQADKQSTPPGSSVQKLPEHDVGATAAATPLAGGDNAMRARAALSRAQALNREGDASGCSAAVEEARRELGPTQ</sequence>
<reference evidence="3 4" key="2">
    <citation type="submission" date="2020-01" db="EMBL/GenBank/DDBJ databases">
        <title>Microvirga sp. nov., an arsenate reduction bacterium isolated from Tibet hotspring sediments.</title>
        <authorList>
            <person name="Xian W.-D."/>
            <person name="Li W.-J."/>
        </authorList>
    </citation>
    <scope>NUCLEOTIDE SEQUENCE [LARGE SCALE GENOMIC DNA]</scope>
    <source>
        <strain evidence="3 4">KCTC 23863</strain>
    </source>
</reference>
<feature type="compositionally biased region" description="Basic and acidic residues" evidence="1">
    <location>
        <begin position="125"/>
        <end position="135"/>
    </location>
</feature>
<protein>
    <submittedName>
        <fullName evidence="3">Uncharacterized protein</fullName>
    </submittedName>
</protein>
<comment type="caution">
    <text evidence="3">The sequence shown here is derived from an EMBL/GenBank/DDBJ whole genome shotgun (WGS) entry which is preliminary data.</text>
</comment>
<feature type="region of interest" description="Disordered" evidence="1">
    <location>
        <begin position="43"/>
        <end position="96"/>
    </location>
</feature>
<dbReference type="Proteomes" id="UP000436483">
    <property type="component" value="Unassembled WGS sequence"/>
</dbReference>
<feature type="compositionally biased region" description="Low complexity" evidence="1">
    <location>
        <begin position="84"/>
        <end position="96"/>
    </location>
</feature>
<accession>A0A7X3MTV3</accession>
<organism evidence="3 4">
    <name type="scientific">Microvirga makkahensis</name>
    <dbReference type="NCBI Taxonomy" id="1128670"/>
    <lineage>
        <taxon>Bacteria</taxon>
        <taxon>Pseudomonadati</taxon>
        <taxon>Pseudomonadota</taxon>
        <taxon>Alphaproteobacteria</taxon>
        <taxon>Hyphomicrobiales</taxon>
        <taxon>Methylobacteriaceae</taxon>
        <taxon>Microvirga</taxon>
    </lineage>
</organism>
<reference evidence="3 4" key="1">
    <citation type="submission" date="2019-12" db="EMBL/GenBank/DDBJ databases">
        <authorList>
            <person name="Yuan C.-G."/>
        </authorList>
    </citation>
    <scope>NUCLEOTIDE SEQUENCE [LARGE SCALE GENOMIC DNA]</scope>
    <source>
        <strain evidence="3 4">KCTC 23863</strain>
    </source>
</reference>
<keyword evidence="2" id="KW-0732">Signal</keyword>
<evidence type="ECO:0000313" key="3">
    <source>
        <dbReference type="EMBL" id="MXQ13139.1"/>
    </source>
</evidence>